<evidence type="ECO:0000313" key="4">
    <source>
        <dbReference type="Proteomes" id="UP000663877"/>
    </source>
</evidence>
<dbReference type="PANTHER" id="PTHR46035:SF1">
    <property type="entry name" value="TETRATRICOPEPTIDE REPEAT PROTEIN 4"/>
    <property type="match status" value="1"/>
</dbReference>
<dbReference type="EMBL" id="CAJNOI010000077">
    <property type="protein sequence ID" value="CAF1012784.1"/>
    <property type="molecule type" value="Genomic_DNA"/>
</dbReference>
<dbReference type="AlphaFoldDB" id="A0A814HLL1"/>
<evidence type="ECO:0000313" key="2">
    <source>
        <dbReference type="EMBL" id="CAF1250863.1"/>
    </source>
</evidence>
<keyword evidence="3" id="KW-1185">Reference proteome</keyword>
<dbReference type="Gene3D" id="1.25.40.10">
    <property type="entry name" value="Tetratricopeptide repeat domain"/>
    <property type="match status" value="1"/>
</dbReference>
<dbReference type="Proteomes" id="UP000663877">
    <property type="component" value="Unassembled WGS sequence"/>
</dbReference>
<dbReference type="OrthoDB" id="420195at2759"/>
<proteinExistence type="predicted"/>
<evidence type="ECO:0000313" key="3">
    <source>
        <dbReference type="Proteomes" id="UP000663832"/>
    </source>
</evidence>
<dbReference type="SUPFAM" id="SSF48452">
    <property type="entry name" value="TPR-like"/>
    <property type="match status" value="1"/>
</dbReference>
<dbReference type="InterPro" id="IPR011990">
    <property type="entry name" value="TPR-like_helical_dom_sf"/>
</dbReference>
<dbReference type="GO" id="GO:0005829">
    <property type="term" value="C:cytosol"/>
    <property type="evidence" value="ECO:0007669"/>
    <property type="project" value="TreeGrafter"/>
</dbReference>
<dbReference type="GO" id="GO:0006457">
    <property type="term" value="P:protein folding"/>
    <property type="evidence" value="ECO:0007669"/>
    <property type="project" value="TreeGrafter"/>
</dbReference>
<protein>
    <submittedName>
        <fullName evidence="1">Uncharacterized protein</fullName>
    </submittedName>
</protein>
<sequence length="195" mass="22410">MAAPTPEELDRNLDEFIDKLIEDKDNLPKGQLDEAFWKDLEGHPFFLKEMPEEGAELHPATAALQALQWDDDEDTPLDKATKFKEEGNKYFGYKKYRNAILAYTEGIKQRCTDPTINAVLFCNRAASNFYLGNYRSASRDCVLSRKCKPDHLKAYIKGAESCMKLEKYKDVQSWCSSGLTVSFSFLINFIYSYLK</sequence>
<organism evidence="1 4">
    <name type="scientific">Adineta steineri</name>
    <dbReference type="NCBI Taxonomy" id="433720"/>
    <lineage>
        <taxon>Eukaryota</taxon>
        <taxon>Metazoa</taxon>
        <taxon>Spiralia</taxon>
        <taxon>Gnathifera</taxon>
        <taxon>Rotifera</taxon>
        <taxon>Eurotatoria</taxon>
        <taxon>Bdelloidea</taxon>
        <taxon>Adinetida</taxon>
        <taxon>Adinetidae</taxon>
        <taxon>Adineta</taxon>
    </lineage>
</organism>
<dbReference type="GO" id="GO:0005634">
    <property type="term" value="C:nucleus"/>
    <property type="evidence" value="ECO:0007669"/>
    <property type="project" value="TreeGrafter"/>
</dbReference>
<dbReference type="GO" id="GO:0030544">
    <property type="term" value="F:Hsp70 protein binding"/>
    <property type="evidence" value="ECO:0007669"/>
    <property type="project" value="TreeGrafter"/>
</dbReference>
<comment type="caution">
    <text evidence="1">The sequence shown here is derived from an EMBL/GenBank/DDBJ whole genome shotgun (WGS) entry which is preliminary data.</text>
</comment>
<gene>
    <name evidence="1" type="ORF">BJG266_LOCUS16560</name>
    <name evidence="2" type="ORF">QVE165_LOCUS28500</name>
</gene>
<dbReference type="GO" id="GO:0051879">
    <property type="term" value="F:Hsp90 protein binding"/>
    <property type="evidence" value="ECO:0007669"/>
    <property type="project" value="TreeGrafter"/>
</dbReference>
<dbReference type="Proteomes" id="UP000663832">
    <property type="component" value="Unassembled WGS sequence"/>
</dbReference>
<name>A0A814HLL1_9BILA</name>
<reference evidence="1" key="1">
    <citation type="submission" date="2021-02" db="EMBL/GenBank/DDBJ databases">
        <authorList>
            <person name="Nowell W R."/>
        </authorList>
    </citation>
    <scope>NUCLEOTIDE SEQUENCE</scope>
</reference>
<dbReference type="EMBL" id="CAJNOM010000223">
    <property type="protein sequence ID" value="CAF1250863.1"/>
    <property type="molecule type" value="Genomic_DNA"/>
</dbReference>
<dbReference type="PANTHER" id="PTHR46035">
    <property type="entry name" value="TETRATRICOPEPTIDE REPEAT PROTEIN 4"/>
    <property type="match status" value="1"/>
</dbReference>
<evidence type="ECO:0000313" key="1">
    <source>
        <dbReference type="EMBL" id="CAF1012784.1"/>
    </source>
</evidence>
<accession>A0A814HLL1</accession>